<evidence type="ECO:0000256" key="1">
    <source>
        <dbReference type="ARBA" id="ARBA00004651"/>
    </source>
</evidence>
<feature type="transmembrane region" description="Helical" evidence="7">
    <location>
        <begin position="37"/>
        <end position="63"/>
    </location>
</feature>
<dbReference type="InterPro" id="IPR043429">
    <property type="entry name" value="ArtM/GltK/GlnP/TcyL/YhdX-like"/>
</dbReference>
<gene>
    <name evidence="9" type="ORF">FN960_00105</name>
</gene>
<sequence length="402" mass="44145">MDLEKLQKIDDKVSNPMPAEVRIGPGAWLKKNLFYSWFSSILTIVLLTAAVLLLTNILGWTFFTARWEVISANFKLFMVGQYPLEQLWRVWVSLLLISLFIGITYGARRGISNIMFFSIAAVYIVAIALPFISGSSRFWLAGAILSLGAGFGIGSFVPILKKYAGFAWILCFVLVLFFIQGFGILPEVRTNTWGGLMLTMMLAVIAIVFSFPIGVLFALGRTSKLPIIRLISVVYIEIIRGVPLITILFMAQIMVPLFLPGGVTVDNVVRAMVGLVIFNSAYIAENVRGGLQAVPNSQIEASHALGLSTLKTTTFIVLPQALRVTIPSMVGQSISILKDTTLVATVGLLDVLGIGRTVISNPEFLGTQKEVFVFVALLFWVICFTMSVTSRKLERSLSVGHH</sequence>
<evidence type="ECO:0000256" key="5">
    <source>
        <dbReference type="ARBA" id="ARBA00022989"/>
    </source>
</evidence>
<dbReference type="Proteomes" id="UP000318521">
    <property type="component" value="Unassembled WGS sequence"/>
</dbReference>
<feature type="transmembrane region" description="Helical" evidence="7">
    <location>
        <begin position="138"/>
        <end position="159"/>
    </location>
</feature>
<feature type="transmembrane region" description="Helical" evidence="7">
    <location>
        <begin position="88"/>
        <end position="107"/>
    </location>
</feature>
<protein>
    <submittedName>
        <fullName evidence="9">Amino acid ABC transporter permease</fullName>
    </submittedName>
</protein>
<keyword evidence="6 7" id="KW-0472">Membrane</keyword>
<proteinExistence type="inferred from homology"/>
<dbReference type="InterPro" id="IPR010065">
    <property type="entry name" value="AA_ABC_transptr_permease_3TM"/>
</dbReference>
<dbReference type="GO" id="GO:0006865">
    <property type="term" value="P:amino acid transport"/>
    <property type="evidence" value="ECO:0007669"/>
    <property type="project" value="TreeGrafter"/>
</dbReference>
<dbReference type="RefSeq" id="WP_143846343.1">
    <property type="nucleotide sequence ID" value="NZ_VLXZ01000001.1"/>
</dbReference>
<comment type="subcellular location">
    <subcellularLocation>
        <location evidence="1 7">Cell membrane</location>
        <topology evidence="1 7">Multi-pass membrane protein</topology>
    </subcellularLocation>
</comment>
<dbReference type="SUPFAM" id="SSF161098">
    <property type="entry name" value="MetI-like"/>
    <property type="match status" value="1"/>
</dbReference>
<dbReference type="PANTHER" id="PTHR30614:SF41">
    <property type="entry name" value="INNER MEMBRANE AMINO-ACID ABC TRANSPORTER PERMEASE PROTEIN YHDY"/>
    <property type="match status" value="1"/>
</dbReference>
<evidence type="ECO:0000256" key="7">
    <source>
        <dbReference type="RuleBase" id="RU363032"/>
    </source>
</evidence>
<organism evidence="9 10">
    <name type="scientific">Alkalicoccobacillus porphyridii</name>
    <dbReference type="NCBI Taxonomy" id="2597270"/>
    <lineage>
        <taxon>Bacteria</taxon>
        <taxon>Bacillati</taxon>
        <taxon>Bacillota</taxon>
        <taxon>Bacilli</taxon>
        <taxon>Bacillales</taxon>
        <taxon>Bacillaceae</taxon>
        <taxon>Alkalicoccobacillus</taxon>
    </lineage>
</organism>
<keyword evidence="3" id="KW-1003">Cell membrane</keyword>
<dbReference type="GO" id="GO:0022857">
    <property type="term" value="F:transmembrane transporter activity"/>
    <property type="evidence" value="ECO:0007669"/>
    <property type="project" value="InterPro"/>
</dbReference>
<reference evidence="9 10" key="1">
    <citation type="submission" date="2019-07" db="EMBL/GenBank/DDBJ databases">
        <authorList>
            <person name="Park Y.J."/>
            <person name="Jeong S.E."/>
            <person name="Jung H.S."/>
        </authorList>
    </citation>
    <scope>NUCLEOTIDE SEQUENCE [LARGE SCALE GENOMIC DNA]</scope>
    <source>
        <strain evidence="10">P16(2019)</strain>
    </source>
</reference>
<dbReference type="PANTHER" id="PTHR30614">
    <property type="entry name" value="MEMBRANE COMPONENT OF AMINO ACID ABC TRANSPORTER"/>
    <property type="match status" value="1"/>
</dbReference>
<name>A0A554A2S7_9BACI</name>
<keyword evidence="5 7" id="KW-1133">Transmembrane helix</keyword>
<feature type="transmembrane region" description="Helical" evidence="7">
    <location>
        <begin position="231"/>
        <end position="255"/>
    </location>
</feature>
<dbReference type="PROSITE" id="PS50928">
    <property type="entry name" value="ABC_TM1"/>
    <property type="match status" value="1"/>
</dbReference>
<evidence type="ECO:0000259" key="8">
    <source>
        <dbReference type="PROSITE" id="PS50928"/>
    </source>
</evidence>
<feature type="transmembrane region" description="Helical" evidence="7">
    <location>
        <begin position="197"/>
        <end position="219"/>
    </location>
</feature>
<keyword evidence="4 7" id="KW-0812">Transmembrane</keyword>
<feature type="transmembrane region" description="Helical" evidence="7">
    <location>
        <begin position="166"/>
        <end position="185"/>
    </location>
</feature>
<dbReference type="AlphaFoldDB" id="A0A554A2S7"/>
<accession>A0A554A2S7</accession>
<dbReference type="InterPro" id="IPR035906">
    <property type="entry name" value="MetI-like_sf"/>
</dbReference>
<keyword evidence="10" id="KW-1185">Reference proteome</keyword>
<evidence type="ECO:0000256" key="3">
    <source>
        <dbReference type="ARBA" id="ARBA00022475"/>
    </source>
</evidence>
<evidence type="ECO:0000313" key="10">
    <source>
        <dbReference type="Proteomes" id="UP000318521"/>
    </source>
</evidence>
<keyword evidence="2 7" id="KW-0813">Transport</keyword>
<dbReference type="NCBIfam" id="TIGR01726">
    <property type="entry name" value="HEQRo_perm_3TM"/>
    <property type="match status" value="1"/>
</dbReference>
<dbReference type="Gene3D" id="1.10.3720.10">
    <property type="entry name" value="MetI-like"/>
    <property type="match status" value="1"/>
</dbReference>
<dbReference type="GO" id="GO:0043190">
    <property type="term" value="C:ATP-binding cassette (ABC) transporter complex"/>
    <property type="evidence" value="ECO:0007669"/>
    <property type="project" value="InterPro"/>
</dbReference>
<dbReference type="OrthoDB" id="9805999at2"/>
<dbReference type="Pfam" id="PF00528">
    <property type="entry name" value="BPD_transp_1"/>
    <property type="match status" value="1"/>
</dbReference>
<feature type="transmembrane region" description="Helical" evidence="7">
    <location>
        <begin position="114"/>
        <end position="132"/>
    </location>
</feature>
<evidence type="ECO:0000256" key="2">
    <source>
        <dbReference type="ARBA" id="ARBA00022448"/>
    </source>
</evidence>
<evidence type="ECO:0000313" key="9">
    <source>
        <dbReference type="EMBL" id="TSB47997.1"/>
    </source>
</evidence>
<feature type="domain" description="ABC transmembrane type-1" evidence="8">
    <location>
        <begin position="196"/>
        <end position="390"/>
    </location>
</feature>
<evidence type="ECO:0000256" key="6">
    <source>
        <dbReference type="ARBA" id="ARBA00023136"/>
    </source>
</evidence>
<comment type="caution">
    <text evidence="9">The sequence shown here is derived from an EMBL/GenBank/DDBJ whole genome shotgun (WGS) entry which is preliminary data.</text>
</comment>
<comment type="similarity">
    <text evidence="7">Belongs to the binding-protein-dependent transport system permease family.</text>
</comment>
<feature type="transmembrane region" description="Helical" evidence="7">
    <location>
        <begin position="267"/>
        <end position="284"/>
    </location>
</feature>
<dbReference type="EMBL" id="VLXZ01000001">
    <property type="protein sequence ID" value="TSB47997.1"/>
    <property type="molecule type" value="Genomic_DNA"/>
</dbReference>
<evidence type="ECO:0000256" key="4">
    <source>
        <dbReference type="ARBA" id="ARBA00022692"/>
    </source>
</evidence>
<dbReference type="InterPro" id="IPR000515">
    <property type="entry name" value="MetI-like"/>
</dbReference>
<dbReference type="CDD" id="cd06261">
    <property type="entry name" value="TM_PBP2"/>
    <property type="match status" value="1"/>
</dbReference>
<feature type="transmembrane region" description="Helical" evidence="7">
    <location>
        <begin position="371"/>
        <end position="389"/>
    </location>
</feature>